<evidence type="ECO:0000313" key="1">
    <source>
        <dbReference type="EMBL" id="KAH8984735.1"/>
    </source>
</evidence>
<protein>
    <submittedName>
        <fullName evidence="1">Uncharacterized protein</fullName>
    </submittedName>
</protein>
<dbReference type="AlphaFoldDB" id="A0AAD4QAL5"/>
<accession>A0AAD4QAL5</accession>
<gene>
    <name evidence="1" type="ORF">EDB92DRAFT_1818959</name>
</gene>
<dbReference type="Proteomes" id="UP001201163">
    <property type="component" value="Unassembled WGS sequence"/>
</dbReference>
<reference evidence="1" key="1">
    <citation type="submission" date="2022-01" db="EMBL/GenBank/DDBJ databases">
        <title>Comparative genomics reveals a dynamic genome evolution in the ectomycorrhizal milk-cap (Lactarius) mushrooms.</title>
        <authorList>
            <consortium name="DOE Joint Genome Institute"/>
            <person name="Lebreton A."/>
            <person name="Tang N."/>
            <person name="Kuo A."/>
            <person name="LaButti K."/>
            <person name="Drula E."/>
            <person name="Barry K."/>
            <person name="Clum A."/>
            <person name="Lipzen A."/>
            <person name="Mousain D."/>
            <person name="Ng V."/>
            <person name="Wang R."/>
            <person name="Wang X."/>
            <person name="Dai Y."/>
            <person name="Henrissat B."/>
            <person name="Grigoriev I.V."/>
            <person name="Guerin-Laguette A."/>
            <person name="Yu F."/>
            <person name="Martin F.M."/>
        </authorList>
    </citation>
    <scope>NUCLEOTIDE SEQUENCE</scope>
    <source>
        <strain evidence="1">QP</strain>
    </source>
</reference>
<name>A0AAD4QAL5_9AGAM</name>
<keyword evidence="2" id="KW-1185">Reference proteome</keyword>
<organism evidence="1 2">
    <name type="scientific">Lactarius akahatsu</name>
    <dbReference type="NCBI Taxonomy" id="416441"/>
    <lineage>
        <taxon>Eukaryota</taxon>
        <taxon>Fungi</taxon>
        <taxon>Dikarya</taxon>
        <taxon>Basidiomycota</taxon>
        <taxon>Agaricomycotina</taxon>
        <taxon>Agaricomycetes</taxon>
        <taxon>Russulales</taxon>
        <taxon>Russulaceae</taxon>
        <taxon>Lactarius</taxon>
    </lineage>
</organism>
<sequence length="149" mass="15839">MILALDCIATVALHATVVVTEKPLPTSGMWLLDSAEVFGAMDNRPAYLWRGRSPARIVGVIVGRRRMSGVFSVSSVVAGDLTAAKSNVTGVSGKVSWPRPKRGRRDAGQNGVAGFKCWALAKGSASIGEPADGIGDIRRRKEEMGWFGL</sequence>
<comment type="caution">
    <text evidence="1">The sequence shown here is derived from an EMBL/GenBank/DDBJ whole genome shotgun (WGS) entry which is preliminary data.</text>
</comment>
<proteinExistence type="predicted"/>
<evidence type="ECO:0000313" key="2">
    <source>
        <dbReference type="Proteomes" id="UP001201163"/>
    </source>
</evidence>
<dbReference type="EMBL" id="JAKELL010000072">
    <property type="protein sequence ID" value="KAH8984735.1"/>
    <property type="molecule type" value="Genomic_DNA"/>
</dbReference>